<dbReference type="GO" id="GO:0016646">
    <property type="term" value="F:oxidoreductase activity, acting on the CH-NH group of donors, NAD or NADP as acceptor"/>
    <property type="evidence" value="ECO:0007669"/>
    <property type="project" value="UniProtKB-ARBA"/>
</dbReference>
<evidence type="ECO:0000313" key="6">
    <source>
        <dbReference type="Proteomes" id="UP000288028"/>
    </source>
</evidence>
<dbReference type="PANTHER" id="PTHR43567">
    <property type="entry name" value="FLAVOREDOXIN-RELATED-RELATED"/>
    <property type="match status" value="1"/>
</dbReference>
<keyword evidence="6" id="KW-1185">Reference proteome</keyword>
<evidence type="ECO:0000256" key="1">
    <source>
        <dbReference type="ARBA" id="ARBA00001917"/>
    </source>
</evidence>
<name>A0A430AYV9_9ENTE</name>
<feature type="domain" description="Flavin reductase like" evidence="4">
    <location>
        <begin position="62"/>
        <end position="158"/>
    </location>
</feature>
<dbReference type="InterPro" id="IPR052174">
    <property type="entry name" value="Flavoredoxin"/>
</dbReference>
<accession>A0A430AYV9</accession>
<dbReference type="SUPFAM" id="SSF50475">
    <property type="entry name" value="FMN-binding split barrel"/>
    <property type="match status" value="1"/>
</dbReference>
<sequence>MSIHIELFSLYTCFNSLGGDYLNKTILDTEKLYYGFPIFILGYKDDRWGYNFTTSSSSYTLDNFLNVGLSNQGNASKQIKKHGYFTLNIPTKDYLEQIKIGGFNSGADKFNFSNSFQYDLSDKMDVPIIKECVITLECKVSQIIEEDSIVHIFSTIERRLVNSKLIKDNHLDNNLLNPVLYLGDGNKRSFKFLSSE</sequence>
<evidence type="ECO:0000256" key="2">
    <source>
        <dbReference type="ARBA" id="ARBA00022630"/>
    </source>
</evidence>
<dbReference type="OrthoDB" id="9806228at2"/>
<dbReference type="AlphaFoldDB" id="A0A430AYV9"/>
<organism evidence="5 6">
    <name type="scientific">Vagococcus carniphilus</name>
    <dbReference type="NCBI Taxonomy" id="218144"/>
    <lineage>
        <taxon>Bacteria</taxon>
        <taxon>Bacillati</taxon>
        <taxon>Bacillota</taxon>
        <taxon>Bacilli</taxon>
        <taxon>Lactobacillales</taxon>
        <taxon>Enterococcaceae</taxon>
        <taxon>Vagococcus</taxon>
    </lineage>
</organism>
<dbReference type="InterPro" id="IPR002563">
    <property type="entry name" value="Flavin_Rdtase-like_dom"/>
</dbReference>
<dbReference type="Pfam" id="PF01613">
    <property type="entry name" value="Flavin_Reduct"/>
    <property type="match status" value="1"/>
</dbReference>
<dbReference type="EMBL" id="NGKB01000009">
    <property type="protein sequence ID" value="RSU13224.1"/>
    <property type="molecule type" value="Genomic_DNA"/>
</dbReference>
<dbReference type="Gene3D" id="2.30.110.10">
    <property type="entry name" value="Electron Transport, Fmn-binding Protein, Chain A"/>
    <property type="match status" value="1"/>
</dbReference>
<proteinExistence type="inferred from homology"/>
<dbReference type="Proteomes" id="UP000288028">
    <property type="component" value="Unassembled WGS sequence"/>
</dbReference>
<comment type="cofactor">
    <cofactor evidence="1">
        <name>FMN</name>
        <dbReference type="ChEBI" id="CHEBI:58210"/>
    </cofactor>
</comment>
<dbReference type="InterPro" id="IPR012349">
    <property type="entry name" value="Split_barrel_FMN-bd"/>
</dbReference>
<evidence type="ECO:0000259" key="4">
    <source>
        <dbReference type="Pfam" id="PF01613"/>
    </source>
</evidence>
<gene>
    <name evidence="5" type="ORF">CBF28_10200</name>
</gene>
<reference evidence="5 6" key="1">
    <citation type="submission" date="2017-05" db="EMBL/GenBank/DDBJ databases">
        <title>Vagococcus spp. assemblies.</title>
        <authorList>
            <person name="Gulvik C.A."/>
        </authorList>
    </citation>
    <scope>NUCLEOTIDE SEQUENCE [LARGE SCALE GENOMIC DNA]</scope>
    <source>
        <strain evidence="5 6">SS1714</strain>
    </source>
</reference>
<evidence type="ECO:0000256" key="3">
    <source>
        <dbReference type="ARBA" id="ARBA00038054"/>
    </source>
</evidence>
<dbReference type="PANTHER" id="PTHR43567:SF1">
    <property type="entry name" value="FLAVOREDOXIN"/>
    <property type="match status" value="1"/>
</dbReference>
<dbReference type="GO" id="GO:0010181">
    <property type="term" value="F:FMN binding"/>
    <property type="evidence" value="ECO:0007669"/>
    <property type="project" value="InterPro"/>
</dbReference>
<protein>
    <recommendedName>
        <fullName evidence="4">Flavin reductase like domain-containing protein</fullName>
    </recommendedName>
</protein>
<comment type="similarity">
    <text evidence="3">Belongs to the flavoredoxin family.</text>
</comment>
<keyword evidence="2" id="KW-0285">Flavoprotein</keyword>
<evidence type="ECO:0000313" key="5">
    <source>
        <dbReference type="EMBL" id="RSU13224.1"/>
    </source>
</evidence>
<comment type="caution">
    <text evidence="5">The sequence shown here is derived from an EMBL/GenBank/DDBJ whole genome shotgun (WGS) entry which is preliminary data.</text>
</comment>